<reference evidence="2" key="1">
    <citation type="submission" date="2013-08" db="EMBL/GenBank/DDBJ databases">
        <authorList>
            <person name="Mendez C."/>
            <person name="Richter M."/>
            <person name="Ferrer M."/>
            <person name="Sanchez J."/>
        </authorList>
    </citation>
    <scope>NUCLEOTIDE SEQUENCE</scope>
</reference>
<gene>
    <name evidence="2" type="ORF">B1B_17483</name>
</gene>
<dbReference type="Pfam" id="PF01926">
    <property type="entry name" value="MMR_HSR1"/>
    <property type="match status" value="1"/>
</dbReference>
<dbReference type="PANTHER" id="PTHR43834">
    <property type="entry name" value="GTPASE DER"/>
    <property type="match status" value="1"/>
</dbReference>
<dbReference type="InterPro" id="IPR006073">
    <property type="entry name" value="GTP-bd"/>
</dbReference>
<feature type="non-terminal residue" evidence="2">
    <location>
        <position position="145"/>
    </location>
</feature>
<dbReference type="InterPro" id="IPR005225">
    <property type="entry name" value="Small_GTP-bd"/>
</dbReference>
<dbReference type="PANTHER" id="PTHR43834:SF6">
    <property type="entry name" value="GTPASE DER"/>
    <property type="match status" value="1"/>
</dbReference>
<dbReference type="InterPro" id="IPR027417">
    <property type="entry name" value="P-loop_NTPase"/>
</dbReference>
<dbReference type="AlphaFoldDB" id="T0ZYA8"/>
<dbReference type="NCBIfam" id="TIGR00231">
    <property type="entry name" value="small_GTP"/>
    <property type="match status" value="1"/>
</dbReference>
<proteinExistence type="predicted"/>
<name>T0ZYA8_9ZZZZ</name>
<dbReference type="SUPFAM" id="SSF52540">
    <property type="entry name" value="P-loop containing nucleoside triphosphate hydrolases"/>
    <property type="match status" value="1"/>
</dbReference>
<feature type="domain" description="G" evidence="1">
    <location>
        <begin position="2"/>
        <end position="87"/>
    </location>
</feature>
<protein>
    <submittedName>
        <fullName evidence="2">GTP-binding protein EngA</fullName>
    </submittedName>
</protein>
<evidence type="ECO:0000259" key="1">
    <source>
        <dbReference type="Pfam" id="PF01926"/>
    </source>
</evidence>
<dbReference type="Gene3D" id="3.40.50.300">
    <property type="entry name" value="P-loop containing nucleotide triphosphate hydrolases"/>
    <property type="match status" value="1"/>
</dbReference>
<dbReference type="GO" id="GO:0043022">
    <property type="term" value="F:ribosome binding"/>
    <property type="evidence" value="ECO:0007669"/>
    <property type="project" value="TreeGrafter"/>
</dbReference>
<organism evidence="2">
    <name type="scientific">mine drainage metagenome</name>
    <dbReference type="NCBI Taxonomy" id="410659"/>
    <lineage>
        <taxon>unclassified sequences</taxon>
        <taxon>metagenomes</taxon>
        <taxon>ecological metagenomes</taxon>
    </lineage>
</organism>
<dbReference type="EMBL" id="AUZY01011678">
    <property type="protein sequence ID" value="EQD33679.1"/>
    <property type="molecule type" value="Genomic_DNA"/>
</dbReference>
<reference evidence="2" key="2">
    <citation type="journal article" date="2014" name="ISME J.">
        <title>Microbial stratification in low pH oxic and suboxic macroscopic growths along an acid mine drainage.</title>
        <authorList>
            <person name="Mendez-Garcia C."/>
            <person name="Mesa V."/>
            <person name="Sprenger R.R."/>
            <person name="Richter M."/>
            <person name="Diez M.S."/>
            <person name="Solano J."/>
            <person name="Bargiela R."/>
            <person name="Golyshina O.V."/>
            <person name="Manteca A."/>
            <person name="Ramos J.L."/>
            <person name="Gallego J.R."/>
            <person name="Llorente I."/>
            <person name="Martins Dos Santos V.A."/>
            <person name="Jensen O.N."/>
            <person name="Pelaez A.I."/>
            <person name="Sanchez J."/>
            <person name="Ferrer M."/>
        </authorList>
    </citation>
    <scope>NUCLEOTIDE SEQUENCE</scope>
</reference>
<sequence>MSGVTRDRLDLDGEWQGIRFTLVDTGGWQVSGDELQGKVAYQAEKAIEDANAVVLVTDVSVGVTAQDMDVARLIKRSRKPAVLVANKADNGSRDIDAWQMLSLGLGDPIPLSALHGRRVDDLLDSMIRIVTETSENGHAPRSKHG</sequence>
<evidence type="ECO:0000313" key="2">
    <source>
        <dbReference type="EMBL" id="EQD33679.1"/>
    </source>
</evidence>
<dbReference type="GO" id="GO:0005525">
    <property type="term" value="F:GTP binding"/>
    <property type="evidence" value="ECO:0007669"/>
    <property type="project" value="InterPro"/>
</dbReference>
<comment type="caution">
    <text evidence="2">The sequence shown here is derived from an EMBL/GenBank/DDBJ whole genome shotgun (WGS) entry which is preliminary data.</text>
</comment>
<accession>T0ZYA8</accession>